<dbReference type="Gene3D" id="3.40.50.300">
    <property type="entry name" value="P-loop containing nucleotide triphosphate hydrolases"/>
    <property type="match status" value="1"/>
</dbReference>
<dbReference type="InterPro" id="IPR045058">
    <property type="entry name" value="GIMA/IAN/Toc"/>
</dbReference>
<evidence type="ECO:0000256" key="2">
    <source>
        <dbReference type="ARBA" id="ARBA00022741"/>
    </source>
</evidence>
<dbReference type="Pfam" id="PF04548">
    <property type="entry name" value="AIG1"/>
    <property type="match status" value="1"/>
</dbReference>
<accession>A0A3S0ZUV0</accession>
<keyword evidence="2" id="KW-0547">Nucleotide-binding</keyword>
<dbReference type="EMBL" id="RQTK01000712">
    <property type="protein sequence ID" value="RUS75775.1"/>
    <property type="molecule type" value="Genomic_DNA"/>
</dbReference>
<gene>
    <name evidence="6" type="ORF">EGW08_016461</name>
</gene>
<dbReference type="InterPro" id="IPR006703">
    <property type="entry name" value="G_AIG1"/>
</dbReference>
<sequence length="345" mass="39610">MSLDVMLIGKTGGGKSATGNSILGFKAFVSSGNMGSVTIKSKKDVTYLNDGRVLRVVDTPGVADTRGSKEDGEKLFMTAITEATAMNPLGYHALIIVLRYGSRLTQEDVDVIKYLKGVFGENFIQKYCIIIMSNGDDFKHAQEEKDIEVSFKEWCRQQGGAFAELYQEVQERCILFDNRDIKRYALQRQELIDEIDRLKLGGRRYTNDKFVKAQRAREQVVSGEKTLATKEKIHDETRIVLNTLKFTNQKHDVKHLIEYELQKLQLNKEREEQRTSEAFKMKKEVEQLKGQLDQHEKEREEDKQKISKIEDQLRANRDQTNNTVTENILSALDWTASALMSWWKG</sequence>
<dbReference type="PROSITE" id="PS51720">
    <property type="entry name" value="G_AIG1"/>
    <property type="match status" value="1"/>
</dbReference>
<dbReference type="OrthoDB" id="431287at2759"/>
<evidence type="ECO:0000313" key="7">
    <source>
        <dbReference type="Proteomes" id="UP000271974"/>
    </source>
</evidence>
<keyword evidence="7" id="KW-1185">Reference proteome</keyword>
<dbReference type="PANTHER" id="PTHR10903">
    <property type="entry name" value="GTPASE, IMAP FAMILY MEMBER-RELATED"/>
    <property type="match status" value="1"/>
</dbReference>
<keyword evidence="3" id="KW-0342">GTP-binding</keyword>
<proteinExistence type="inferred from homology"/>
<comment type="caution">
    <text evidence="6">The sequence shown here is derived from an EMBL/GenBank/DDBJ whole genome shotgun (WGS) entry which is preliminary data.</text>
</comment>
<name>A0A3S0ZUV0_ELYCH</name>
<dbReference type="AlphaFoldDB" id="A0A3S0ZUV0"/>
<feature type="region of interest" description="Disordered" evidence="4">
    <location>
        <begin position="278"/>
        <end position="306"/>
    </location>
</feature>
<feature type="domain" description="AIG1-type G" evidence="5">
    <location>
        <begin position="1"/>
        <end position="214"/>
    </location>
</feature>
<organism evidence="6 7">
    <name type="scientific">Elysia chlorotica</name>
    <name type="common">Eastern emerald elysia</name>
    <name type="synonym">Sea slug</name>
    <dbReference type="NCBI Taxonomy" id="188477"/>
    <lineage>
        <taxon>Eukaryota</taxon>
        <taxon>Metazoa</taxon>
        <taxon>Spiralia</taxon>
        <taxon>Lophotrochozoa</taxon>
        <taxon>Mollusca</taxon>
        <taxon>Gastropoda</taxon>
        <taxon>Heterobranchia</taxon>
        <taxon>Euthyneura</taxon>
        <taxon>Panpulmonata</taxon>
        <taxon>Sacoglossa</taxon>
        <taxon>Placobranchoidea</taxon>
        <taxon>Plakobranchidae</taxon>
        <taxon>Elysia</taxon>
    </lineage>
</organism>
<evidence type="ECO:0000256" key="1">
    <source>
        <dbReference type="ARBA" id="ARBA00008535"/>
    </source>
</evidence>
<dbReference type="SUPFAM" id="SSF52540">
    <property type="entry name" value="P-loop containing nucleoside triphosphate hydrolases"/>
    <property type="match status" value="1"/>
</dbReference>
<evidence type="ECO:0000313" key="6">
    <source>
        <dbReference type="EMBL" id="RUS75775.1"/>
    </source>
</evidence>
<dbReference type="PANTHER" id="PTHR10903:SF184">
    <property type="entry name" value="GTP-BINDING PROTEIN A"/>
    <property type="match status" value="1"/>
</dbReference>
<dbReference type="GO" id="GO:0005525">
    <property type="term" value="F:GTP binding"/>
    <property type="evidence" value="ECO:0007669"/>
    <property type="project" value="UniProtKB-KW"/>
</dbReference>
<protein>
    <recommendedName>
        <fullName evidence="5">AIG1-type G domain-containing protein</fullName>
    </recommendedName>
</protein>
<evidence type="ECO:0000259" key="5">
    <source>
        <dbReference type="PROSITE" id="PS51720"/>
    </source>
</evidence>
<comment type="similarity">
    <text evidence="1">Belongs to the TRAFAC class TrmE-Era-EngA-EngB-Septin-like GTPase superfamily. AIG1/Toc34/Toc159-like paraseptin GTPase family. IAN subfamily.</text>
</comment>
<evidence type="ECO:0000256" key="3">
    <source>
        <dbReference type="ARBA" id="ARBA00023134"/>
    </source>
</evidence>
<dbReference type="InterPro" id="IPR027417">
    <property type="entry name" value="P-loop_NTPase"/>
</dbReference>
<reference evidence="6 7" key="1">
    <citation type="submission" date="2019-01" db="EMBL/GenBank/DDBJ databases">
        <title>A draft genome assembly of the solar-powered sea slug Elysia chlorotica.</title>
        <authorList>
            <person name="Cai H."/>
            <person name="Li Q."/>
            <person name="Fang X."/>
            <person name="Li J."/>
            <person name="Curtis N.E."/>
            <person name="Altenburger A."/>
            <person name="Shibata T."/>
            <person name="Feng M."/>
            <person name="Maeda T."/>
            <person name="Schwartz J.A."/>
            <person name="Shigenobu S."/>
            <person name="Lundholm N."/>
            <person name="Nishiyama T."/>
            <person name="Yang H."/>
            <person name="Hasebe M."/>
            <person name="Li S."/>
            <person name="Pierce S.K."/>
            <person name="Wang J."/>
        </authorList>
    </citation>
    <scope>NUCLEOTIDE SEQUENCE [LARGE SCALE GENOMIC DNA]</scope>
    <source>
        <strain evidence="6">EC2010</strain>
        <tissue evidence="6">Whole organism of an adult</tissue>
    </source>
</reference>
<evidence type="ECO:0000256" key="4">
    <source>
        <dbReference type="SAM" id="MobiDB-lite"/>
    </source>
</evidence>
<dbReference type="Proteomes" id="UP000271974">
    <property type="component" value="Unassembled WGS sequence"/>
</dbReference>